<evidence type="ECO:0000259" key="6">
    <source>
        <dbReference type="SMART" id="SM00062"/>
    </source>
</evidence>
<feature type="chain" id="PRO_5039303364" evidence="5">
    <location>
        <begin position="26"/>
        <end position="283"/>
    </location>
</feature>
<dbReference type="PROSITE" id="PS51257">
    <property type="entry name" value="PROKAR_LIPOPROTEIN"/>
    <property type="match status" value="1"/>
</dbReference>
<feature type="domain" description="Solute-binding protein family 3/N-terminal" evidence="6">
    <location>
        <begin position="40"/>
        <end position="264"/>
    </location>
</feature>
<dbReference type="PANTHER" id="PTHR35936">
    <property type="entry name" value="MEMBRANE-BOUND LYTIC MUREIN TRANSGLYCOSYLASE F"/>
    <property type="match status" value="1"/>
</dbReference>
<comment type="similarity">
    <text evidence="2 4">Belongs to the bacterial solute-binding protein 3 family.</text>
</comment>
<comment type="caution">
    <text evidence="7">The sequence shown here is derived from an EMBL/GenBank/DDBJ whole genome shotgun (WGS) entry which is preliminary data.</text>
</comment>
<organism evidence="7 8">
    <name type="scientific">Streptococcus mutans SM6</name>
    <dbReference type="NCBI Taxonomy" id="857119"/>
    <lineage>
        <taxon>Bacteria</taxon>
        <taxon>Bacillati</taxon>
        <taxon>Bacillota</taxon>
        <taxon>Bacilli</taxon>
        <taxon>Lactobacillales</taxon>
        <taxon>Streptococcaceae</taxon>
        <taxon>Streptococcus</taxon>
    </lineage>
</organism>
<keyword evidence="3 5" id="KW-0732">Signal</keyword>
<dbReference type="SMART" id="SM00062">
    <property type="entry name" value="PBPb"/>
    <property type="match status" value="1"/>
</dbReference>
<sequence length="283" mass="31875">MKKHFFMTFSLLLVAVFLVACSNLSDSGQRNWDKINKRGMLKIATAGTLYPQSYHDDHDKLTGYDVEILKEIGKRLGLKVQFTEMGVDGMLTAIKSGQIDVANYSLEDGNKNISKFLRTSPYKYSFTSMVVRSKDDSGIHSWSDLKGKKAAGAASTNYMKIAKKLGAKLVVYDNVTNDVYMKDLVNGRTDVIINDYYLQKIAVAAVKDKYAIKINQGLYANPYSTSFTLSLKNKVLQKKINKAVKDMRKDGTLTKLSKKFFQGEDVTKKHHNSYKKIDISDID</sequence>
<evidence type="ECO:0000256" key="5">
    <source>
        <dbReference type="SAM" id="SignalP"/>
    </source>
</evidence>
<name>A0A829BKQ4_STRMG</name>
<reference evidence="7 8" key="1">
    <citation type="journal article" date="2013" name="Mol. Biol. Evol.">
        <title>Evolutionary and population genomics of the cavity causing bacteria Streptococcus mutans.</title>
        <authorList>
            <person name="Cornejo O.E."/>
            <person name="Lefebure T."/>
            <person name="Pavinski Bitar P.D."/>
            <person name="Lang P."/>
            <person name="Richards V.P."/>
            <person name="Eilertson K."/>
            <person name="Do T."/>
            <person name="Beighton D."/>
            <person name="Zeng L."/>
            <person name="Ahn S.J."/>
            <person name="Burne R.A."/>
            <person name="Siepel A."/>
            <person name="Bustamante C.D."/>
            <person name="Stanhope M.J."/>
        </authorList>
    </citation>
    <scope>NUCLEOTIDE SEQUENCE [LARGE SCALE GENOMIC DNA]</scope>
    <source>
        <strain evidence="7 8">SM6</strain>
    </source>
</reference>
<dbReference type="InterPro" id="IPR018313">
    <property type="entry name" value="SBP_3_CS"/>
</dbReference>
<dbReference type="SUPFAM" id="SSF53850">
    <property type="entry name" value="Periplasmic binding protein-like II"/>
    <property type="match status" value="1"/>
</dbReference>
<dbReference type="Gene3D" id="3.40.190.10">
    <property type="entry name" value="Periplasmic binding protein-like II"/>
    <property type="match status" value="2"/>
</dbReference>
<proteinExistence type="inferred from homology"/>
<dbReference type="InterPro" id="IPR001638">
    <property type="entry name" value="Solute-binding_3/MltF_N"/>
</dbReference>
<dbReference type="GO" id="GO:0030313">
    <property type="term" value="C:cell envelope"/>
    <property type="evidence" value="ECO:0007669"/>
    <property type="project" value="UniProtKB-SubCell"/>
</dbReference>
<evidence type="ECO:0000256" key="3">
    <source>
        <dbReference type="ARBA" id="ARBA00022729"/>
    </source>
</evidence>
<dbReference type="RefSeq" id="WP_002283944.1">
    <property type="nucleotide sequence ID" value="NZ_AHSR01000036.1"/>
</dbReference>
<evidence type="ECO:0000256" key="2">
    <source>
        <dbReference type="ARBA" id="ARBA00010333"/>
    </source>
</evidence>
<accession>A0A829BKQ4</accession>
<dbReference type="AlphaFoldDB" id="A0A829BKQ4"/>
<protein>
    <submittedName>
        <fullName evidence="7">Putative ABC transporter, amino acid binding protein</fullName>
    </submittedName>
</protein>
<evidence type="ECO:0000256" key="4">
    <source>
        <dbReference type="RuleBase" id="RU003744"/>
    </source>
</evidence>
<evidence type="ECO:0000313" key="8">
    <source>
        <dbReference type="Proteomes" id="UP000011676"/>
    </source>
</evidence>
<gene>
    <name evidence="7" type="ORF">SMU82_07696</name>
</gene>
<comment type="subcellular location">
    <subcellularLocation>
        <location evidence="1">Cell envelope</location>
    </subcellularLocation>
</comment>
<evidence type="ECO:0000256" key="1">
    <source>
        <dbReference type="ARBA" id="ARBA00004196"/>
    </source>
</evidence>
<feature type="signal peptide" evidence="5">
    <location>
        <begin position="1"/>
        <end position="25"/>
    </location>
</feature>
<dbReference type="PROSITE" id="PS01039">
    <property type="entry name" value="SBP_BACTERIAL_3"/>
    <property type="match status" value="1"/>
</dbReference>
<dbReference type="Proteomes" id="UP000011676">
    <property type="component" value="Unassembled WGS sequence"/>
</dbReference>
<dbReference type="EMBL" id="AHSR01000036">
    <property type="protein sequence ID" value="EMC22980.1"/>
    <property type="molecule type" value="Genomic_DNA"/>
</dbReference>
<dbReference type="Pfam" id="PF00497">
    <property type="entry name" value="SBP_bac_3"/>
    <property type="match status" value="2"/>
</dbReference>
<evidence type="ECO:0000313" key="7">
    <source>
        <dbReference type="EMBL" id="EMC22980.1"/>
    </source>
</evidence>
<dbReference type="PANTHER" id="PTHR35936:SF34">
    <property type="entry name" value="ABC TRANSPORTER EXTRACELLULAR-BINDING PROTEIN YCKB-RELATED"/>
    <property type="match status" value="1"/>
</dbReference>